<reference evidence="1" key="3">
    <citation type="submission" date="2015-02" db="UniProtKB">
        <authorList>
            <consortium name="EnsemblProtists"/>
        </authorList>
    </citation>
    <scope>IDENTIFICATION</scope>
    <source>
        <strain evidence="1">DAOM BR144</strain>
    </source>
</reference>
<evidence type="ECO:0000313" key="2">
    <source>
        <dbReference type="Proteomes" id="UP000019132"/>
    </source>
</evidence>
<accession>K3WZU0</accession>
<evidence type="ECO:0000313" key="1">
    <source>
        <dbReference type="EnsemblProtists" id="PYU1_T010489"/>
    </source>
</evidence>
<organism evidence="1 2">
    <name type="scientific">Globisporangium ultimum (strain ATCC 200006 / CBS 805.95 / DAOM BR144)</name>
    <name type="common">Pythium ultimum</name>
    <dbReference type="NCBI Taxonomy" id="431595"/>
    <lineage>
        <taxon>Eukaryota</taxon>
        <taxon>Sar</taxon>
        <taxon>Stramenopiles</taxon>
        <taxon>Oomycota</taxon>
        <taxon>Peronosporomycetes</taxon>
        <taxon>Pythiales</taxon>
        <taxon>Pythiaceae</taxon>
        <taxon>Globisporangium</taxon>
    </lineage>
</organism>
<dbReference type="Proteomes" id="UP000019132">
    <property type="component" value="Unassembled WGS sequence"/>
</dbReference>
<name>K3WZU0_GLOUD</name>
<proteinExistence type="predicted"/>
<dbReference type="VEuPathDB" id="FungiDB:PYU1_G010467"/>
<reference evidence="2" key="1">
    <citation type="journal article" date="2010" name="Genome Biol.">
        <title>Genome sequence of the necrotrophic plant pathogen Pythium ultimum reveals original pathogenicity mechanisms and effector repertoire.</title>
        <authorList>
            <person name="Levesque C.A."/>
            <person name="Brouwer H."/>
            <person name="Cano L."/>
            <person name="Hamilton J.P."/>
            <person name="Holt C."/>
            <person name="Huitema E."/>
            <person name="Raffaele S."/>
            <person name="Robideau G.P."/>
            <person name="Thines M."/>
            <person name="Win J."/>
            <person name="Zerillo M.M."/>
            <person name="Beakes G.W."/>
            <person name="Boore J.L."/>
            <person name="Busam D."/>
            <person name="Dumas B."/>
            <person name="Ferriera S."/>
            <person name="Fuerstenberg S.I."/>
            <person name="Gachon C.M."/>
            <person name="Gaulin E."/>
            <person name="Govers F."/>
            <person name="Grenville-Briggs L."/>
            <person name="Horner N."/>
            <person name="Hostetler J."/>
            <person name="Jiang R.H."/>
            <person name="Johnson J."/>
            <person name="Krajaejun T."/>
            <person name="Lin H."/>
            <person name="Meijer H.J."/>
            <person name="Moore B."/>
            <person name="Morris P."/>
            <person name="Phuntmart V."/>
            <person name="Puiu D."/>
            <person name="Shetty J."/>
            <person name="Stajich J.E."/>
            <person name="Tripathy S."/>
            <person name="Wawra S."/>
            <person name="van West P."/>
            <person name="Whitty B.R."/>
            <person name="Coutinho P.M."/>
            <person name="Henrissat B."/>
            <person name="Martin F."/>
            <person name="Thomas P.D."/>
            <person name="Tyler B.M."/>
            <person name="De Vries R.P."/>
            <person name="Kamoun S."/>
            <person name="Yandell M."/>
            <person name="Tisserat N."/>
            <person name="Buell C.R."/>
        </authorList>
    </citation>
    <scope>NUCLEOTIDE SEQUENCE</scope>
    <source>
        <strain evidence="2">DAOM:BR144</strain>
    </source>
</reference>
<dbReference type="InParanoid" id="K3WZU0"/>
<keyword evidence="2" id="KW-1185">Reference proteome</keyword>
<dbReference type="HOGENOM" id="CLU_2019844_0_0_1"/>
<protein>
    <submittedName>
        <fullName evidence="1">Uncharacterized protein</fullName>
    </submittedName>
</protein>
<dbReference type="AlphaFoldDB" id="K3WZU0"/>
<reference evidence="2" key="2">
    <citation type="submission" date="2010-04" db="EMBL/GenBank/DDBJ databases">
        <authorList>
            <person name="Buell R."/>
            <person name="Hamilton J."/>
            <person name="Hostetler J."/>
        </authorList>
    </citation>
    <scope>NUCLEOTIDE SEQUENCE [LARGE SCALE GENOMIC DNA]</scope>
    <source>
        <strain evidence="2">DAOM:BR144</strain>
    </source>
</reference>
<dbReference type="EMBL" id="GL376596">
    <property type="status" value="NOT_ANNOTATED_CDS"/>
    <property type="molecule type" value="Genomic_DNA"/>
</dbReference>
<dbReference type="EnsemblProtists" id="PYU1_T010489">
    <property type="protein sequence ID" value="PYU1_T010489"/>
    <property type="gene ID" value="PYU1_G010467"/>
</dbReference>
<sequence length="123" mass="14281">MNELTQWWRKNDAFIDAEEPSDRYMKCADSGKWAIRDADLYQLSTKARSSSTPSFLSAAHKLLVRVFRTLSKANVPVDDPDAHVEFTRVNTSEKIVFDAMTTKIPVSRRGFREDHIRVRLVHW</sequence>